<dbReference type="InterPro" id="IPR007560">
    <property type="entry name" value="Restrct_endonuc_IV_Mrr"/>
</dbReference>
<feature type="domain" description="Restriction endonuclease type IV Mrr" evidence="2">
    <location>
        <begin position="97"/>
        <end position="206"/>
    </location>
</feature>
<dbReference type="PANTHER" id="PTHR30015:SF7">
    <property type="entry name" value="TYPE IV METHYL-DIRECTED RESTRICTION ENZYME ECOKMRR"/>
    <property type="match status" value="1"/>
</dbReference>
<organism evidence="3 4">
    <name type="scientific">Dyella japonica</name>
    <dbReference type="NCBI Taxonomy" id="231455"/>
    <lineage>
        <taxon>Bacteria</taxon>
        <taxon>Pseudomonadati</taxon>
        <taxon>Pseudomonadota</taxon>
        <taxon>Gammaproteobacteria</taxon>
        <taxon>Lysobacterales</taxon>
        <taxon>Rhodanobacteraceae</taxon>
        <taxon>Dyella</taxon>
    </lineage>
</organism>
<dbReference type="InterPro" id="IPR052906">
    <property type="entry name" value="Type_IV_Methyl-Rstrct_Enzyme"/>
</dbReference>
<dbReference type="SUPFAM" id="SSF52980">
    <property type="entry name" value="Restriction endonuclease-like"/>
    <property type="match status" value="1"/>
</dbReference>
<dbReference type="Gene3D" id="3.40.1350.10">
    <property type="match status" value="1"/>
</dbReference>
<evidence type="ECO:0000259" key="2">
    <source>
        <dbReference type="Pfam" id="PF04471"/>
    </source>
</evidence>
<keyword evidence="1" id="KW-0472">Membrane</keyword>
<protein>
    <submittedName>
        <fullName evidence="3">Restriction system protein</fullName>
    </submittedName>
</protein>
<evidence type="ECO:0000313" key="3">
    <source>
        <dbReference type="EMBL" id="MET3652927.1"/>
    </source>
</evidence>
<dbReference type="Proteomes" id="UP001549184">
    <property type="component" value="Unassembled WGS sequence"/>
</dbReference>
<name>A0ABV2JVS2_9GAMM</name>
<keyword evidence="4" id="KW-1185">Reference proteome</keyword>
<keyword evidence="1" id="KW-1133">Transmembrane helix</keyword>
<dbReference type="PANTHER" id="PTHR30015">
    <property type="entry name" value="MRR RESTRICTION SYSTEM PROTEIN"/>
    <property type="match status" value="1"/>
</dbReference>
<sequence>MAKRKESGIDLVASLSWPTGVALGLIAFVGIQYGIGWLLGANANPFLSAFGKLASTGFYTPFAWFMLLACCLGALVSFLHRRKRRQLLESQTGMTSLRNMDWRTFETLVGEAFRRQGYTVEESGQGGADGGKDLLLRKGGLTTIVQCKQWRSQRVPVQVVREMFGVLIHERASAVKIVTLCGYTPEAAAFARDKPIELIDGRALLSTVKTIQATREPEGPLDNPLLFAGSVLASALVAFALPAPQTQHPTEPFGSATPPAVSSRSPAATAPMAAMAPPALTPIAIPAAARPAPNVYKADPPMSDQELREWQKRNREAMKILEKTTPELETAPAN</sequence>
<feature type="transmembrane region" description="Helical" evidence="1">
    <location>
        <begin position="12"/>
        <end position="38"/>
    </location>
</feature>
<keyword evidence="1" id="KW-0812">Transmembrane</keyword>
<evidence type="ECO:0000313" key="4">
    <source>
        <dbReference type="Proteomes" id="UP001549184"/>
    </source>
</evidence>
<proteinExistence type="predicted"/>
<gene>
    <name evidence="3" type="ORF">ABIC75_002659</name>
</gene>
<dbReference type="InterPro" id="IPR011335">
    <property type="entry name" value="Restrct_endonuc-II-like"/>
</dbReference>
<dbReference type="Pfam" id="PF04471">
    <property type="entry name" value="Mrr_cat"/>
    <property type="match status" value="1"/>
</dbReference>
<reference evidence="3 4" key="1">
    <citation type="submission" date="2024-06" db="EMBL/GenBank/DDBJ databases">
        <title>Sorghum-associated microbial communities from plants grown in Nebraska, USA.</title>
        <authorList>
            <person name="Schachtman D."/>
        </authorList>
    </citation>
    <scope>NUCLEOTIDE SEQUENCE [LARGE SCALE GENOMIC DNA]</scope>
    <source>
        <strain evidence="3 4">1073</strain>
    </source>
</reference>
<dbReference type="EMBL" id="JBEPMU010000003">
    <property type="protein sequence ID" value="MET3652927.1"/>
    <property type="molecule type" value="Genomic_DNA"/>
</dbReference>
<comment type="caution">
    <text evidence="3">The sequence shown here is derived from an EMBL/GenBank/DDBJ whole genome shotgun (WGS) entry which is preliminary data.</text>
</comment>
<evidence type="ECO:0000256" key="1">
    <source>
        <dbReference type="SAM" id="Phobius"/>
    </source>
</evidence>
<dbReference type="RefSeq" id="WP_354014312.1">
    <property type="nucleotide sequence ID" value="NZ_JBEPMU010000003.1"/>
</dbReference>
<accession>A0ABV2JVS2</accession>
<feature type="transmembrane region" description="Helical" evidence="1">
    <location>
        <begin position="58"/>
        <end position="79"/>
    </location>
</feature>
<dbReference type="InterPro" id="IPR011856">
    <property type="entry name" value="tRNA_endonuc-like_dom_sf"/>
</dbReference>